<dbReference type="AlphaFoldDB" id="A0A0D2TU19"/>
<dbReference type="KEGG" id="gra:105771033"/>
<accession>A0A0D2TU19</accession>
<evidence type="ECO:0000313" key="2">
    <source>
        <dbReference type="Proteomes" id="UP000032304"/>
    </source>
</evidence>
<organism evidence="1 2">
    <name type="scientific">Gossypium raimondii</name>
    <name type="common">Peruvian cotton</name>
    <name type="synonym">Gossypium klotzschianum subsp. raimondii</name>
    <dbReference type="NCBI Taxonomy" id="29730"/>
    <lineage>
        <taxon>Eukaryota</taxon>
        <taxon>Viridiplantae</taxon>
        <taxon>Streptophyta</taxon>
        <taxon>Embryophyta</taxon>
        <taxon>Tracheophyta</taxon>
        <taxon>Spermatophyta</taxon>
        <taxon>Magnoliopsida</taxon>
        <taxon>eudicotyledons</taxon>
        <taxon>Gunneridae</taxon>
        <taxon>Pentapetalae</taxon>
        <taxon>rosids</taxon>
        <taxon>malvids</taxon>
        <taxon>Malvales</taxon>
        <taxon>Malvaceae</taxon>
        <taxon>Malvoideae</taxon>
        <taxon>Gossypium</taxon>
    </lineage>
</organism>
<dbReference type="EMBL" id="CM001748">
    <property type="protein sequence ID" value="KJB60289.1"/>
    <property type="molecule type" value="Genomic_DNA"/>
</dbReference>
<evidence type="ECO:0000313" key="1">
    <source>
        <dbReference type="EMBL" id="KJB60289.1"/>
    </source>
</evidence>
<name>A0A0D2TU19_GOSRA</name>
<dbReference type="OMA" id="MFRINDP"/>
<gene>
    <name evidence="1" type="ORF">B456_009G298600</name>
</gene>
<dbReference type="OrthoDB" id="959451at2759"/>
<dbReference type="Proteomes" id="UP000032304">
    <property type="component" value="Chromosome 9"/>
</dbReference>
<proteinExistence type="predicted"/>
<protein>
    <submittedName>
        <fullName evidence="1">Uncharacterized protein</fullName>
    </submittedName>
</protein>
<dbReference type="Gramene" id="KJB60289">
    <property type="protein sequence ID" value="KJB60289"/>
    <property type="gene ID" value="B456_009G298600"/>
</dbReference>
<reference evidence="1 2" key="1">
    <citation type="journal article" date="2012" name="Nature">
        <title>Repeated polyploidization of Gossypium genomes and the evolution of spinnable cotton fibres.</title>
        <authorList>
            <person name="Paterson A.H."/>
            <person name="Wendel J.F."/>
            <person name="Gundlach H."/>
            <person name="Guo H."/>
            <person name="Jenkins J."/>
            <person name="Jin D."/>
            <person name="Llewellyn D."/>
            <person name="Showmaker K.C."/>
            <person name="Shu S."/>
            <person name="Udall J."/>
            <person name="Yoo M.J."/>
            <person name="Byers R."/>
            <person name="Chen W."/>
            <person name="Doron-Faigenboim A."/>
            <person name="Duke M.V."/>
            <person name="Gong L."/>
            <person name="Grimwood J."/>
            <person name="Grover C."/>
            <person name="Grupp K."/>
            <person name="Hu G."/>
            <person name="Lee T.H."/>
            <person name="Li J."/>
            <person name="Lin L."/>
            <person name="Liu T."/>
            <person name="Marler B.S."/>
            <person name="Page J.T."/>
            <person name="Roberts A.W."/>
            <person name="Romanel E."/>
            <person name="Sanders W.S."/>
            <person name="Szadkowski E."/>
            <person name="Tan X."/>
            <person name="Tang H."/>
            <person name="Xu C."/>
            <person name="Wang J."/>
            <person name="Wang Z."/>
            <person name="Zhang D."/>
            <person name="Zhang L."/>
            <person name="Ashrafi H."/>
            <person name="Bedon F."/>
            <person name="Bowers J.E."/>
            <person name="Brubaker C.L."/>
            <person name="Chee P.W."/>
            <person name="Das S."/>
            <person name="Gingle A.R."/>
            <person name="Haigler C.H."/>
            <person name="Harker D."/>
            <person name="Hoffmann L.V."/>
            <person name="Hovav R."/>
            <person name="Jones D.C."/>
            <person name="Lemke C."/>
            <person name="Mansoor S."/>
            <person name="ur Rahman M."/>
            <person name="Rainville L.N."/>
            <person name="Rambani A."/>
            <person name="Reddy U.K."/>
            <person name="Rong J.K."/>
            <person name="Saranga Y."/>
            <person name="Scheffler B.E."/>
            <person name="Scheffler J.A."/>
            <person name="Stelly D.M."/>
            <person name="Triplett B.A."/>
            <person name="Van Deynze A."/>
            <person name="Vaslin M.F."/>
            <person name="Waghmare V.N."/>
            <person name="Walford S.A."/>
            <person name="Wright R.J."/>
            <person name="Zaki E.A."/>
            <person name="Zhang T."/>
            <person name="Dennis E.S."/>
            <person name="Mayer K.F."/>
            <person name="Peterson D.G."/>
            <person name="Rokhsar D.S."/>
            <person name="Wang X."/>
            <person name="Schmutz J."/>
        </authorList>
    </citation>
    <scope>NUCLEOTIDE SEQUENCE [LARGE SCALE GENOMIC DNA]</scope>
</reference>
<sequence length="139" mass="14915">MASTTATTECTITNGAGAGQNLVLTFSNYETAAGTIENPHTTTFTQTMPAIYLNGALVYKVGRCLRWIIFWTSDNQVSTKMFRINDPIDWGQVANNLTSGHGGKSEDRITDTAGFGYTAWASIEGQVLTANILASSVPN</sequence>
<keyword evidence="2" id="KW-1185">Reference proteome</keyword>